<feature type="compositionally biased region" description="Basic and acidic residues" evidence="1">
    <location>
        <begin position="140"/>
        <end position="152"/>
    </location>
</feature>
<sequence length="261" mass="29736">MKSNKIHQRKHKENQTRPYGLHTSFLPLAGLPLTIPLPEKLEEKKGVPYINSLVVSWNAHINQSSDPEGCTYQSCDPEGYTYESRDPEGCTYQSRDLEGCTYQSRDPKGCTYQSRDPEGYHAYKPTHTRTTSFLCLTRQRPKEGRTTAKEGGSHTGAMETPLETLTAPNLRLEEEEKKGWTVASFQTRRRAEERQGELGSGLARTQRPHSAEAVDCRRTEDARLLRASNGEREDEDEAVVGPCLVARVWWLEFLFEEEDDE</sequence>
<evidence type="ECO:0000313" key="5">
    <source>
        <dbReference type="Proteomes" id="UP000321947"/>
    </source>
</evidence>
<organism evidence="3 5">
    <name type="scientific">Cucumis melo var. makuwa</name>
    <name type="common">Oriental melon</name>
    <dbReference type="NCBI Taxonomy" id="1194695"/>
    <lineage>
        <taxon>Eukaryota</taxon>
        <taxon>Viridiplantae</taxon>
        <taxon>Streptophyta</taxon>
        <taxon>Embryophyta</taxon>
        <taxon>Tracheophyta</taxon>
        <taxon>Spermatophyta</taxon>
        <taxon>Magnoliopsida</taxon>
        <taxon>eudicotyledons</taxon>
        <taxon>Gunneridae</taxon>
        <taxon>Pentapetalae</taxon>
        <taxon>rosids</taxon>
        <taxon>fabids</taxon>
        <taxon>Cucurbitales</taxon>
        <taxon>Cucurbitaceae</taxon>
        <taxon>Benincaseae</taxon>
        <taxon>Cucumis</taxon>
    </lineage>
</organism>
<evidence type="ECO:0000313" key="2">
    <source>
        <dbReference type="EMBL" id="KAA0047158.1"/>
    </source>
</evidence>
<accession>A0A5D3BPN0</accession>
<evidence type="ECO:0000313" key="4">
    <source>
        <dbReference type="Proteomes" id="UP000321393"/>
    </source>
</evidence>
<reference evidence="4 5" key="1">
    <citation type="submission" date="2019-08" db="EMBL/GenBank/DDBJ databases">
        <title>Draft genome sequences of two oriental melons (Cucumis melo L. var makuwa).</title>
        <authorList>
            <person name="Kwon S.-Y."/>
        </authorList>
    </citation>
    <scope>NUCLEOTIDE SEQUENCE [LARGE SCALE GENOMIC DNA]</scope>
    <source>
        <strain evidence="5">cv. Chang Bougi</strain>
        <strain evidence="4">cv. SW 3</strain>
        <tissue evidence="3">Leaf</tissue>
    </source>
</reference>
<dbReference type="Proteomes" id="UP000321393">
    <property type="component" value="Unassembled WGS sequence"/>
</dbReference>
<protein>
    <submittedName>
        <fullName evidence="3">NBS-LRR type resistance protein</fullName>
    </submittedName>
</protein>
<dbReference type="EMBL" id="SSTD01016302">
    <property type="protein sequence ID" value="TYK01154.1"/>
    <property type="molecule type" value="Genomic_DNA"/>
</dbReference>
<feature type="region of interest" description="Disordered" evidence="1">
    <location>
        <begin position="140"/>
        <end position="159"/>
    </location>
</feature>
<evidence type="ECO:0000313" key="3">
    <source>
        <dbReference type="EMBL" id="TYK01154.1"/>
    </source>
</evidence>
<feature type="region of interest" description="Disordered" evidence="1">
    <location>
        <begin position="192"/>
        <end position="211"/>
    </location>
</feature>
<gene>
    <name evidence="3" type="ORF">E5676_scaffold109G00340</name>
    <name evidence="2" type="ORF">E6C27_scaffold83G00300</name>
</gene>
<comment type="caution">
    <text evidence="3">The sequence shown here is derived from an EMBL/GenBank/DDBJ whole genome shotgun (WGS) entry which is preliminary data.</text>
</comment>
<proteinExistence type="predicted"/>
<dbReference type="AlphaFoldDB" id="A0A5D3BPN0"/>
<dbReference type="Proteomes" id="UP000321947">
    <property type="component" value="Unassembled WGS sequence"/>
</dbReference>
<evidence type="ECO:0000256" key="1">
    <source>
        <dbReference type="SAM" id="MobiDB-lite"/>
    </source>
</evidence>
<name>A0A5D3BPN0_CUCMM</name>
<dbReference type="EMBL" id="SSTE01013280">
    <property type="protein sequence ID" value="KAA0047158.1"/>
    <property type="molecule type" value="Genomic_DNA"/>
</dbReference>